<organism evidence="1 2">
    <name type="scientific">Clonorchis sinensis</name>
    <name type="common">Chinese liver fluke</name>
    <dbReference type="NCBI Taxonomy" id="79923"/>
    <lineage>
        <taxon>Eukaryota</taxon>
        <taxon>Metazoa</taxon>
        <taxon>Spiralia</taxon>
        <taxon>Lophotrochozoa</taxon>
        <taxon>Platyhelminthes</taxon>
        <taxon>Trematoda</taxon>
        <taxon>Digenea</taxon>
        <taxon>Opisthorchiida</taxon>
        <taxon>Opisthorchiata</taxon>
        <taxon>Opisthorchiidae</taxon>
        <taxon>Clonorchis</taxon>
    </lineage>
</organism>
<evidence type="ECO:0000313" key="2">
    <source>
        <dbReference type="Proteomes" id="UP000286415"/>
    </source>
</evidence>
<sequence length="161" mass="18503">MSIGLTLRAKLKRSSDLVTKLIPLKKPTPYRNRLFFKCHETETSRDPCTYYKKFLSDKLYPSARARWLKWLERESTDRRVRGSNPTTASQLPLARPGSPRVAWQLGTERVLQQNSARSLKQLAKLRIGHATLKPEVVHTTPDAKCSALDEPFIKIRAEFIN</sequence>
<evidence type="ECO:0000313" key="1">
    <source>
        <dbReference type="EMBL" id="KAG5452853.1"/>
    </source>
</evidence>
<accession>A0A3R7DCI0</accession>
<proteinExistence type="predicted"/>
<reference evidence="1 2" key="2">
    <citation type="journal article" date="2021" name="Genomics">
        <title>High-quality reference genome for Clonorchis sinensis.</title>
        <authorList>
            <person name="Young N.D."/>
            <person name="Stroehlein A.J."/>
            <person name="Kinkar L."/>
            <person name="Wang T."/>
            <person name="Sohn W.M."/>
            <person name="Chang B.C.H."/>
            <person name="Kaur P."/>
            <person name="Weisz D."/>
            <person name="Dudchenko O."/>
            <person name="Aiden E.L."/>
            <person name="Korhonen P.K."/>
            <person name="Gasser R.B."/>
        </authorList>
    </citation>
    <scope>NUCLEOTIDE SEQUENCE [LARGE SCALE GENOMIC DNA]</scope>
    <source>
        <strain evidence="1">Cs-k2</strain>
    </source>
</reference>
<dbReference type="InParanoid" id="A0A3R7DCI0"/>
<keyword evidence="2" id="KW-1185">Reference proteome</keyword>
<comment type="caution">
    <text evidence="1">The sequence shown here is derived from an EMBL/GenBank/DDBJ whole genome shotgun (WGS) entry which is preliminary data.</text>
</comment>
<reference evidence="1 2" key="1">
    <citation type="journal article" date="2018" name="Biotechnol. Adv.">
        <title>Improved genomic resources and new bioinformatic workflow for the carcinogenic parasite Clonorchis sinensis: Biotechnological implications.</title>
        <authorList>
            <person name="Wang D."/>
            <person name="Korhonen P.K."/>
            <person name="Gasser R.B."/>
            <person name="Young N.D."/>
        </authorList>
    </citation>
    <scope>NUCLEOTIDE SEQUENCE [LARGE SCALE GENOMIC DNA]</scope>
    <source>
        <strain evidence="1">Cs-k2</strain>
    </source>
</reference>
<gene>
    <name evidence="1" type="ORF">CSKR_108983</name>
</gene>
<dbReference type="Proteomes" id="UP000286415">
    <property type="component" value="Unassembled WGS sequence"/>
</dbReference>
<protein>
    <submittedName>
        <fullName evidence="1">Uncharacterized protein</fullName>
    </submittedName>
</protein>
<dbReference type="EMBL" id="NIRI02000013">
    <property type="protein sequence ID" value="KAG5452853.1"/>
    <property type="molecule type" value="Genomic_DNA"/>
</dbReference>
<name>A0A3R7DCI0_CLOSI</name>
<dbReference type="AlphaFoldDB" id="A0A3R7DCI0"/>